<reference evidence="2" key="1">
    <citation type="submission" date="2018-05" db="EMBL/GenBank/DDBJ databases">
        <authorList>
            <person name="Lanie J.A."/>
            <person name="Ng W.-L."/>
            <person name="Kazmierczak K.M."/>
            <person name="Andrzejewski T.M."/>
            <person name="Davidsen T.M."/>
            <person name="Wayne K.J."/>
            <person name="Tettelin H."/>
            <person name="Glass J.I."/>
            <person name="Rusch D."/>
            <person name="Podicherti R."/>
            <person name="Tsui H.-C.T."/>
            <person name="Winkler M.E."/>
        </authorList>
    </citation>
    <scope>NUCLEOTIDE SEQUENCE</scope>
</reference>
<dbReference type="GO" id="GO:0008270">
    <property type="term" value="F:zinc ion binding"/>
    <property type="evidence" value="ECO:0007669"/>
    <property type="project" value="UniProtKB-KW"/>
</dbReference>
<dbReference type="InterPro" id="IPR050952">
    <property type="entry name" value="TRIM-NHL_E3_ligases"/>
</dbReference>
<name>A0A382VKZ2_9ZZZZ</name>
<dbReference type="PROSITE" id="PS51125">
    <property type="entry name" value="NHL"/>
    <property type="match status" value="2"/>
</dbReference>
<proteinExistence type="predicted"/>
<dbReference type="SUPFAM" id="SSF101898">
    <property type="entry name" value="NHL repeat"/>
    <property type="match status" value="1"/>
</dbReference>
<gene>
    <name evidence="2" type="ORF">METZ01_LOCUS399904</name>
</gene>
<accession>A0A382VKZ2</accession>
<protein>
    <recommendedName>
        <fullName evidence="3">SMP-30/Gluconolactonase/LRE-like region domain-containing protein</fullName>
    </recommendedName>
</protein>
<dbReference type="PANTHER" id="PTHR24104">
    <property type="entry name" value="E3 UBIQUITIN-PROTEIN LIGASE NHLRC1-RELATED"/>
    <property type="match status" value="1"/>
</dbReference>
<evidence type="ECO:0008006" key="3">
    <source>
        <dbReference type="Google" id="ProtNLM"/>
    </source>
</evidence>
<organism evidence="2">
    <name type="scientific">marine metagenome</name>
    <dbReference type="NCBI Taxonomy" id="408172"/>
    <lineage>
        <taxon>unclassified sequences</taxon>
        <taxon>metagenomes</taxon>
        <taxon>ecological metagenomes</taxon>
    </lineage>
</organism>
<dbReference type="EMBL" id="UINC01152719">
    <property type="protein sequence ID" value="SVD47050.1"/>
    <property type="molecule type" value="Genomic_DNA"/>
</dbReference>
<evidence type="ECO:0000256" key="1">
    <source>
        <dbReference type="ARBA" id="ARBA00022737"/>
    </source>
</evidence>
<dbReference type="CDD" id="cd05819">
    <property type="entry name" value="NHL"/>
    <property type="match status" value="1"/>
</dbReference>
<evidence type="ECO:0000313" key="2">
    <source>
        <dbReference type="EMBL" id="SVD47050.1"/>
    </source>
</evidence>
<dbReference type="InterPro" id="IPR011042">
    <property type="entry name" value="6-blade_b-propeller_TolB-like"/>
</dbReference>
<dbReference type="Gene3D" id="2.120.10.30">
    <property type="entry name" value="TolB, C-terminal domain"/>
    <property type="match status" value="2"/>
</dbReference>
<dbReference type="InterPro" id="IPR001258">
    <property type="entry name" value="NHL_repeat"/>
</dbReference>
<dbReference type="Pfam" id="PF01436">
    <property type="entry name" value="NHL"/>
    <property type="match status" value="2"/>
</dbReference>
<dbReference type="PANTHER" id="PTHR24104:SF25">
    <property type="entry name" value="PROTEIN LIN-41"/>
    <property type="match status" value="1"/>
</dbReference>
<feature type="non-terminal residue" evidence="2">
    <location>
        <position position="218"/>
    </location>
</feature>
<keyword evidence="1" id="KW-0677">Repeat</keyword>
<sequence length="218" mass="24290">MSEETGRKEVVKSETDESTLDAAYVETHLEELPQKPEIDHSKLYVWIADSGNDRIQKFDGNGKFISQFGSSAGTRPPYNPGEFKTPSGVTVDVEGNVWVADTGCHRIQKFDGDGDFILEFGTEGWGQDKFYFPENVVAESMGTILVVDTSNHSIKRYDDGGDFLLGFGFPGNFDGFMKFPTGITLDKEGNIYVADRDNQRIQIFNEDGQFISKFGEHG</sequence>
<dbReference type="AlphaFoldDB" id="A0A382VKZ2"/>